<protein>
    <submittedName>
        <fullName evidence="3">Acetate--CoA ligase family protein</fullName>
    </submittedName>
</protein>
<dbReference type="PANTHER" id="PTHR21621:SF0">
    <property type="entry name" value="BETA-CITRYLGLUTAMATE SYNTHASE B-RELATED"/>
    <property type="match status" value="1"/>
</dbReference>
<dbReference type="InterPro" id="IPR011761">
    <property type="entry name" value="ATP-grasp"/>
</dbReference>
<dbReference type="RefSeq" id="WP_336918826.1">
    <property type="nucleotide sequence ID" value="NZ_JBANRN010000006.1"/>
</dbReference>
<dbReference type="InterPro" id="IPR005479">
    <property type="entry name" value="CPAse_ATP-bd"/>
</dbReference>
<comment type="caution">
    <text evidence="3">The sequence shown here is derived from an EMBL/GenBank/DDBJ whole genome shotgun (WGS) entry which is preliminary data.</text>
</comment>
<organism evidence="3 4">
    <name type="scientific">Alteraurantiacibacter lauratis</name>
    <dbReference type="NCBI Taxonomy" id="2054627"/>
    <lineage>
        <taxon>Bacteria</taxon>
        <taxon>Pseudomonadati</taxon>
        <taxon>Pseudomonadota</taxon>
        <taxon>Alphaproteobacteria</taxon>
        <taxon>Sphingomonadales</taxon>
        <taxon>Erythrobacteraceae</taxon>
        <taxon>Alteraurantiacibacter</taxon>
    </lineage>
</organism>
<keyword evidence="4" id="KW-1185">Reference proteome</keyword>
<dbReference type="GO" id="GO:0016874">
    <property type="term" value="F:ligase activity"/>
    <property type="evidence" value="ECO:0007669"/>
    <property type="project" value="UniProtKB-KW"/>
</dbReference>
<evidence type="ECO:0000313" key="4">
    <source>
        <dbReference type="Proteomes" id="UP001595378"/>
    </source>
</evidence>
<reference evidence="4" key="1">
    <citation type="journal article" date="2019" name="Int. J. Syst. Evol. Microbiol.">
        <title>The Global Catalogue of Microorganisms (GCM) 10K type strain sequencing project: providing services to taxonomists for standard genome sequencing and annotation.</title>
        <authorList>
            <consortium name="The Broad Institute Genomics Platform"/>
            <consortium name="The Broad Institute Genome Sequencing Center for Infectious Disease"/>
            <person name="Wu L."/>
            <person name="Ma J."/>
        </authorList>
    </citation>
    <scope>NUCLEOTIDE SEQUENCE [LARGE SCALE GENOMIC DNA]</scope>
    <source>
        <strain evidence="4">KCTC 52606</strain>
    </source>
</reference>
<gene>
    <name evidence="3" type="ORF">ACFODK_12625</name>
</gene>
<proteinExistence type="predicted"/>
<sequence length="604" mass="63732">MLRKNPRSTLGYAYGSFYPTLLIELSGPEIPIAARQRAEAGLLRLLPALAGHWPGRSVSSEATPASATRTIDWWLALVDAVQQGCGLPVFEPARVLVRGGESWHCVIPTMPRSIAPLAQVIQGLLRLIPSLIDGPLNMALQTEVARLFTALGATGPRLSNVPRVMRAAHDLGIPFRELPGQFLQYGDGAKARWLDSTFTDATPYISTQLARDKMQSAAILRAAGLPVPLHQRVATRDEALAAAKAIGFPVVVKPIDQDGGKGVAAGLLSVEEVASAFAAASAASSNVLVEKHIEGRDYRLTVLHDRVIWAVERVPGGVTGDGASTVEQLVAAANADPRRGAGPHSALKKLLIDEEAVALLARQGLEAGSVPEEGRFVRLRRNSNVATGGMPVAVFDKVHPDNAALAVRAARSLRLDIAGVDLLIPDIARSWREGGAGICEVNAQPQLGGTTSAAVYPAVLRELMGGGDGRVPVVIVADMDDGGALASRIAAALEARGLATGLHDAAGLRLREEWLTREPVSLLAAGNILAMDRRTEAMVLSRLGPECLARGLPVQRFNLLVEGPQKLSDPELAVIRPALTGARIAAEDLSSPHALEQAVAQMVG</sequence>
<feature type="domain" description="ATP-grasp" evidence="2">
    <location>
        <begin position="217"/>
        <end position="477"/>
    </location>
</feature>
<keyword evidence="1" id="KW-0067">ATP-binding</keyword>
<keyword evidence="3" id="KW-0436">Ligase</keyword>
<accession>A0ABV7EGE9</accession>
<dbReference type="Gene3D" id="3.30.470.20">
    <property type="entry name" value="ATP-grasp fold, B domain"/>
    <property type="match status" value="2"/>
</dbReference>
<dbReference type="Proteomes" id="UP001595378">
    <property type="component" value="Unassembled WGS sequence"/>
</dbReference>
<dbReference type="PANTHER" id="PTHR21621">
    <property type="entry name" value="RIBOSOMAL PROTEIN S6 MODIFICATION PROTEIN"/>
    <property type="match status" value="1"/>
</dbReference>
<evidence type="ECO:0000256" key="1">
    <source>
        <dbReference type="PROSITE-ProRule" id="PRU00409"/>
    </source>
</evidence>
<keyword evidence="1" id="KW-0547">Nucleotide-binding</keyword>
<dbReference type="Pfam" id="PF02786">
    <property type="entry name" value="CPSase_L_D2"/>
    <property type="match status" value="1"/>
</dbReference>
<evidence type="ECO:0000313" key="3">
    <source>
        <dbReference type="EMBL" id="MFC3101735.1"/>
    </source>
</evidence>
<dbReference type="EMBL" id="JBHRSU010000035">
    <property type="protein sequence ID" value="MFC3101735.1"/>
    <property type="molecule type" value="Genomic_DNA"/>
</dbReference>
<dbReference type="SUPFAM" id="SSF56059">
    <property type="entry name" value="Glutathione synthetase ATP-binding domain-like"/>
    <property type="match status" value="1"/>
</dbReference>
<evidence type="ECO:0000259" key="2">
    <source>
        <dbReference type="PROSITE" id="PS50975"/>
    </source>
</evidence>
<dbReference type="PROSITE" id="PS50975">
    <property type="entry name" value="ATP_GRASP"/>
    <property type="match status" value="1"/>
</dbReference>
<name>A0ABV7EGE9_9SPHN</name>